<organism evidence="1 2">
    <name type="scientific">Hypsizygus marmoreus</name>
    <name type="common">White beech mushroom</name>
    <name type="synonym">Agaricus marmoreus</name>
    <dbReference type="NCBI Taxonomy" id="39966"/>
    <lineage>
        <taxon>Eukaryota</taxon>
        <taxon>Fungi</taxon>
        <taxon>Dikarya</taxon>
        <taxon>Basidiomycota</taxon>
        <taxon>Agaricomycotina</taxon>
        <taxon>Agaricomycetes</taxon>
        <taxon>Agaricomycetidae</taxon>
        <taxon>Agaricales</taxon>
        <taxon>Tricholomatineae</taxon>
        <taxon>Lyophyllaceae</taxon>
        <taxon>Hypsizygus</taxon>
    </lineage>
</organism>
<protein>
    <submittedName>
        <fullName evidence="1">Uncharacterized protein</fullName>
    </submittedName>
</protein>
<dbReference type="EMBL" id="LUEZ02000181">
    <property type="protein sequence ID" value="RDB15351.1"/>
    <property type="molecule type" value="Genomic_DNA"/>
</dbReference>
<evidence type="ECO:0000313" key="1">
    <source>
        <dbReference type="EMBL" id="RDB15351.1"/>
    </source>
</evidence>
<dbReference type="InParanoid" id="A0A369J029"/>
<sequence>MGSPDTYPQRSEHTFCESYIPQRCNLDCRPRNASLRLRVNMFVRRKCDYGILQRVVNIPSPEYRSPRLLQFPIAWSIARSQTRSNEGCLAFAKR</sequence>
<dbReference type="Proteomes" id="UP000076154">
    <property type="component" value="Unassembled WGS sequence"/>
</dbReference>
<gene>
    <name evidence="1" type="ORF">Hypma_004676</name>
</gene>
<reference evidence="1" key="1">
    <citation type="submission" date="2018-04" db="EMBL/GenBank/DDBJ databases">
        <title>Whole genome sequencing of Hypsizygus marmoreus.</title>
        <authorList>
            <person name="Choi I.-G."/>
            <person name="Min B."/>
            <person name="Kim J.-G."/>
            <person name="Kim S."/>
            <person name="Oh Y.-L."/>
            <person name="Kong W.-S."/>
            <person name="Park H."/>
            <person name="Jeong J."/>
            <person name="Song E.-S."/>
        </authorList>
    </citation>
    <scope>NUCLEOTIDE SEQUENCE [LARGE SCALE GENOMIC DNA]</scope>
    <source>
        <strain evidence="1">51987-8</strain>
    </source>
</reference>
<proteinExistence type="predicted"/>
<comment type="caution">
    <text evidence="1">The sequence shown here is derived from an EMBL/GenBank/DDBJ whole genome shotgun (WGS) entry which is preliminary data.</text>
</comment>
<dbReference type="AlphaFoldDB" id="A0A369J029"/>
<evidence type="ECO:0000313" key="2">
    <source>
        <dbReference type="Proteomes" id="UP000076154"/>
    </source>
</evidence>
<name>A0A369J029_HYPMA</name>
<accession>A0A369J029</accession>
<keyword evidence="2" id="KW-1185">Reference proteome</keyword>